<feature type="transmembrane region" description="Helical" evidence="1">
    <location>
        <begin position="6"/>
        <end position="27"/>
    </location>
</feature>
<comment type="caution">
    <text evidence="2">The sequence shown here is derived from an EMBL/GenBank/DDBJ whole genome shotgun (WGS) entry which is preliminary data.</text>
</comment>
<keyword evidence="1" id="KW-0472">Membrane</keyword>
<evidence type="ECO:0000313" key="3">
    <source>
        <dbReference type="Proteomes" id="UP000828390"/>
    </source>
</evidence>
<organism evidence="2 3">
    <name type="scientific">Dreissena polymorpha</name>
    <name type="common">Zebra mussel</name>
    <name type="synonym">Mytilus polymorpha</name>
    <dbReference type="NCBI Taxonomy" id="45954"/>
    <lineage>
        <taxon>Eukaryota</taxon>
        <taxon>Metazoa</taxon>
        <taxon>Spiralia</taxon>
        <taxon>Lophotrochozoa</taxon>
        <taxon>Mollusca</taxon>
        <taxon>Bivalvia</taxon>
        <taxon>Autobranchia</taxon>
        <taxon>Heteroconchia</taxon>
        <taxon>Euheterodonta</taxon>
        <taxon>Imparidentia</taxon>
        <taxon>Neoheterodontei</taxon>
        <taxon>Myida</taxon>
        <taxon>Dreissenoidea</taxon>
        <taxon>Dreissenidae</taxon>
        <taxon>Dreissena</taxon>
    </lineage>
</organism>
<gene>
    <name evidence="2" type="ORF">DPMN_177129</name>
</gene>
<protein>
    <submittedName>
        <fullName evidence="2">Uncharacterized protein</fullName>
    </submittedName>
</protein>
<keyword evidence="1" id="KW-1133">Transmembrane helix</keyword>
<sequence length="70" mass="7710">MVEVLVGVIAGIILVVLIIAFVCYRYGHQVNSCAQGKWGLMRVGKVSSQICLHSLHGLIRDDILRTVFSL</sequence>
<reference evidence="2" key="2">
    <citation type="submission" date="2020-11" db="EMBL/GenBank/DDBJ databases">
        <authorList>
            <person name="McCartney M.A."/>
            <person name="Auch B."/>
            <person name="Kono T."/>
            <person name="Mallez S."/>
            <person name="Becker A."/>
            <person name="Gohl D.M."/>
            <person name="Silverstein K.A.T."/>
            <person name="Koren S."/>
            <person name="Bechman K.B."/>
            <person name="Herman A."/>
            <person name="Abrahante J.E."/>
            <person name="Garbe J."/>
        </authorList>
    </citation>
    <scope>NUCLEOTIDE SEQUENCE</scope>
    <source>
        <strain evidence="2">Duluth1</strain>
        <tissue evidence="2">Whole animal</tissue>
    </source>
</reference>
<dbReference type="EMBL" id="JAIWYP010000009">
    <property type="protein sequence ID" value="KAH3775724.1"/>
    <property type="molecule type" value="Genomic_DNA"/>
</dbReference>
<proteinExistence type="predicted"/>
<accession>A0A9D4EB71</accession>
<evidence type="ECO:0000256" key="1">
    <source>
        <dbReference type="SAM" id="Phobius"/>
    </source>
</evidence>
<name>A0A9D4EB71_DREPO</name>
<keyword evidence="1" id="KW-0812">Transmembrane</keyword>
<dbReference type="Proteomes" id="UP000828390">
    <property type="component" value="Unassembled WGS sequence"/>
</dbReference>
<dbReference type="AlphaFoldDB" id="A0A9D4EB71"/>
<evidence type="ECO:0000313" key="2">
    <source>
        <dbReference type="EMBL" id="KAH3775724.1"/>
    </source>
</evidence>
<reference evidence="2" key="1">
    <citation type="journal article" date="2019" name="bioRxiv">
        <title>The Genome of the Zebra Mussel, Dreissena polymorpha: A Resource for Invasive Species Research.</title>
        <authorList>
            <person name="McCartney M.A."/>
            <person name="Auch B."/>
            <person name="Kono T."/>
            <person name="Mallez S."/>
            <person name="Zhang Y."/>
            <person name="Obille A."/>
            <person name="Becker A."/>
            <person name="Abrahante J.E."/>
            <person name="Garbe J."/>
            <person name="Badalamenti J.P."/>
            <person name="Herman A."/>
            <person name="Mangelson H."/>
            <person name="Liachko I."/>
            <person name="Sullivan S."/>
            <person name="Sone E.D."/>
            <person name="Koren S."/>
            <person name="Silverstein K.A.T."/>
            <person name="Beckman K.B."/>
            <person name="Gohl D.M."/>
        </authorList>
    </citation>
    <scope>NUCLEOTIDE SEQUENCE</scope>
    <source>
        <strain evidence="2">Duluth1</strain>
        <tissue evidence="2">Whole animal</tissue>
    </source>
</reference>
<keyword evidence="3" id="KW-1185">Reference proteome</keyword>